<sequence length="223" mass="23751">MYIVIAGGGKVGEYLASVLLQSGNDVAVIDKDLTTANRLSVVLEGRYLVIHGDGCDSKFQEDAGIRRADVFVATTGQDDNNLVSCEIAQRVFNVPRCIARVNSPKNLRIFKEVGIECVSSTTLIANLIEEETLLGSVSVASSLTHGDVLLSEVVVPRMRHHSNEAGVLASSIPMPDNSLIAAVSTKDDVEVVSEETVLFPGDKAVVVADASVLDEVRALFKGL</sequence>
<dbReference type="GO" id="GO:0015079">
    <property type="term" value="F:potassium ion transmembrane transporter activity"/>
    <property type="evidence" value="ECO:0007669"/>
    <property type="project" value="InterPro"/>
</dbReference>
<dbReference type="Gene3D" id="3.40.50.720">
    <property type="entry name" value="NAD(P)-binding Rossmann-like Domain"/>
    <property type="match status" value="1"/>
</dbReference>
<evidence type="ECO:0000256" key="1">
    <source>
        <dbReference type="ARBA" id="ARBA00017378"/>
    </source>
</evidence>
<dbReference type="PROSITE" id="PS51202">
    <property type="entry name" value="RCK_C"/>
    <property type="match status" value="1"/>
</dbReference>
<comment type="caution">
    <text evidence="9">The sequence shown here is derived from an EMBL/GenBank/DDBJ whole genome shotgun (WGS) entry which is preliminary data.</text>
</comment>
<dbReference type="Pfam" id="PF02254">
    <property type="entry name" value="TrkA_N"/>
    <property type="match status" value="1"/>
</dbReference>
<dbReference type="InterPro" id="IPR003148">
    <property type="entry name" value="RCK_N"/>
</dbReference>
<name>A0A2K2UC42_9ACTN</name>
<dbReference type="InterPro" id="IPR006036">
    <property type="entry name" value="K_uptake_TrkA"/>
</dbReference>
<keyword evidence="5" id="KW-0520">NAD</keyword>
<keyword evidence="10" id="KW-1185">Reference proteome</keyword>
<evidence type="ECO:0000256" key="3">
    <source>
        <dbReference type="ARBA" id="ARBA00022538"/>
    </source>
</evidence>
<dbReference type="AlphaFoldDB" id="A0A2K2UC42"/>
<evidence type="ECO:0000256" key="4">
    <source>
        <dbReference type="ARBA" id="ARBA00022958"/>
    </source>
</evidence>
<dbReference type="OrthoDB" id="9775180at2"/>
<dbReference type="InterPro" id="IPR036291">
    <property type="entry name" value="NAD(P)-bd_dom_sf"/>
</dbReference>
<dbReference type="InterPro" id="IPR050721">
    <property type="entry name" value="Trk_Ktr_HKT_K-transport"/>
</dbReference>
<evidence type="ECO:0000259" key="7">
    <source>
        <dbReference type="PROSITE" id="PS51201"/>
    </source>
</evidence>
<keyword evidence="3" id="KW-0633">Potassium transport</keyword>
<dbReference type="EMBL" id="PPEK01000004">
    <property type="protein sequence ID" value="PNV67905.1"/>
    <property type="molecule type" value="Genomic_DNA"/>
</dbReference>
<feature type="domain" description="RCK C-terminal" evidence="8">
    <location>
        <begin position="137"/>
        <end position="222"/>
    </location>
</feature>
<evidence type="ECO:0000313" key="10">
    <source>
        <dbReference type="Proteomes" id="UP000236197"/>
    </source>
</evidence>
<keyword evidence="6" id="KW-0406">Ion transport</keyword>
<proteinExistence type="predicted"/>
<organism evidence="9 10">
    <name type="scientific">Enteroscipio rubneri</name>
    <dbReference type="NCBI Taxonomy" id="2070686"/>
    <lineage>
        <taxon>Bacteria</taxon>
        <taxon>Bacillati</taxon>
        <taxon>Actinomycetota</taxon>
        <taxon>Coriobacteriia</taxon>
        <taxon>Eggerthellales</taxon>
        <taxon>Eggerthellaceae</taxon>
        <taxon>Enteroscipio</taxon>
    </lineage>
</organism>
<dbReference type="InterPro" id="IPR006037">
    <property type="entry name" value="RCK_C"/>
</dbReference>
<evidence type="ECO:0000256" key="5">
    <source>
        <dbReference type="ARBA" id="ARBA00023027"/>
    </source>
</evidence>
<dbReference type="Proteomes" id="UP000236197">
    <property type="component" value="Unassembled WGS sequence"/>
</dbReference>
<dbReference type="PRINTS" id="PR00335">
    <property type="entry name" value="KUPTAKETRKA"/>
</dbReference>
<dbReference type="RefSeq" id="WP_103264707.1">
    <property type="nucleotide sequence ID" value="NZ_CABMLE010000004.1"/>
</dbReference>
<keyword evidence="2" id="KW-0813">Transport</keyword>
<feature type="domain" description="RCK N-terminal" evidence="7">
    <location>
        <begin position="1"/>
        <end position="120"/>
    </location>
</feature>
<dbReference type="InterPro" id="IPR036721">
    <property type="entry name" value="RCK_C_sf"/>
</dbReference>
<evidence type="ECO:0000256" key="2">
    <source>
        <dbReference type="ARBA" id="ARBA00022448"/>
    </source>
</evidence>
<evidence type="ECO:0000259" key="8">
    <source>
        <dbReference type="PROSITE" id="PS51202"/>
    </source>
</evidence>
<dbReference type="PROSITE" id="PS51201">
    <property type="entry name" value="RCK_N"/>
    <property type="match status" value="1"/>
</dbReference>
<keyword evidence="4" id="KW-0630">Potassium</keyword>
<dbReference type="SUPFAM" id="SSF51735">
    <property type="entry name" value="NAD(P)-binding Rossmann-fold domains"/>
    <property type="match status" value="1"/>
</dbReference>
<accession>A0A2K2UC42</accession>
<dbReference type="GO" id="GO:0005886">
    <property type="term" value="C:plasma membrane"/>
    <property type="evidence" value="ECO:0007669"/>
    <property type="project" value="InterPro"/>
</dbReference>
<dbReference type="PANTHER" id="PTHR43833">
    <property type="entry name" value="POTASSIUM CHANNEL PROTEIN 2-RELATED-RELATED"/>
    <property type="match status" value="1"/>
</dbReference>
<dbReference type="Gene3D" id="3.30.70.1450">
    <property type="entry name" value="Regulator of K+ conductance, C-terminal domain"/>
    <property type="match status" value="1"/>
</dbReference>
<protein>
    <recommendedName>
        <fullName evidence="1">Trk system potassium uptake protein TrkA</fullName>
    </recommendedName>
</protein>
<evidence type="ECO:0000313" key="9">
    <source>
        <dbReference type="EMBL" id="PNV67905.1"/>
    </source>
</evidence>
<dbReference type="PANTHER" id="PTHR43833:SF5">
    <property type="entry name" value="TRK SYSTEM POTASSIUM UPTAKE PROTEIN TRKA"/>
    <property type="match status" value="1"/>
</dbReference>
<reference evidence="10" key="1">
    <citation type="submission" date="2018-01" db="EMBL/GenBank/DDBJ databases">
        <title>Rubneribacter badeniensis gen. nov., sp. nov., and Colonibacter rubneri, gen. nov., sp. nov., WGS of new members of the Eggerthellaceae.</title>
        <authorList>
            <person name="Danylec N."/>
            <person name="Stoll D.A."/>
            <person name="Doetsch A."/>
            <person name="Kulling S.E."/>
            <person name="Huch M."/>
        </authorList>
    </citation>
    <scope>NUCLEOTIDE SEQUENCE [LARGE SCALE GENOMIC DNA]</scope>
    <source>
        <strain evidence="10">ResAG-96</strain>
    </source>
</reference>
<gene>
    <name evidence="9" type="ORF">C2L71_05125</name>
</gene>
<evidence type="ECO:0000256" key="6">
    <source>
        <dbReference type="ARBA" id="ARBA00023065"/>
    </source>
</evidence>